<protein>
    <submittedName>
        <fullName evidence="4">NAD(P)-dependent dehydrogenase (Short-subunit alcohol dehydrogenase family)</fullName>
    </submittedName>
</protein>
<dbReference type="PRINTS" id="PR00081">
    <property type="entry name" value="GDHRDH"/>
</dbReference>
<reference evidence="4 5" key="1">
    <citation type="submission" date="2018-06" db="EMBL/GenBank/DDBJ databases">
        <title>Genomic Encyclopedia of Type Strains, Phase IV (KMG-IV): sequencing the most valuable type-strain genomes for metagenomic binning, comparative biology and taxonomic classification.</title>
        <authorList>
            <person name="Goeker M."/>
        </authorList>
    </citation>
    <scope>NUCLEOTIDE SEQUENCE [LARGE SCALE GENOMIC DNA]</scope>
    <source>
        <strain evidence="4 5">DSM 24875</strain>
    </source>
</reference>
<comment type="similarity">
    <text evidence="1">Belongs to the short-chain dehydrogenases/reductases (SDR) family.</text>
</comment>
<dbReference type="Pfam" id="PF13561">
    <property type="entry name" value="adh_short_C2"/>
    <property type="match status" value="1"/>
</dbReference>
<evidence type="ECO:0000313" key="5">
    <source>
        <dbReference type="Proteomes" id="UP000253529"/>
    </source>
</evidence>
<evidence type="ECO:0000256" key="2">
    <source>
        <dbReference type="ARBA" id="ARBA00023002"/>
    </source>
</evidence>
<dbReference type="Gene3D" id="3.40.50.720">
    <property type="entry name" value="NAD(P)-binding Rossmann-like Domain"/>
    <property type="match status" value="1"/>
</dbReference>
<evidence type="ECO:0000259" key="3">
    <source>
        <dbReference type="SMART" id="SM00822"/>
    </source>
</evidence>
<evidence type="ECO:0000313" key="4">
    <source>
        <dbReference type="EMBL" id="RBP13785.1"/>
    </source>
</evidence>
<dbReference type="PANTHER" id="PTHR43639:SF1">
    <property type="entry name" value="SHORT-CHAIN DEHYDROGENASE_REDUCTASE FAMILY PROTEIN"/>
    <property type="match status" value="1"/>
</dbReference>
<dbReference type="PANTHER" id="PTHR43639">
    <property type="entry name" value="OXIDOREDUCTASE, SHORT-CHAIN DEHYDROGENASE/REDUCTASE FAMILY (AFU_ORTHOLOGUE AFUA_5G02870)"/>
    <property type="match status" value="1"/>
</dbReference>
<proteinExistence type="inferred from homology"/>
<sequence length="253" mass="27407">MPYARYPSLLDKVVFITGGGSGIGAAMVEAFVVQKANVAFVDVQVEPSRALAARLAASGQAPLFIPCDLTDLNALEAAMEEARQRLGPISVLINNAANDQRQDADEVSEEDWDRTMAVNLKHQFFAAQIARRSMREIGGGAIVNFSSSAWMIGVNGLSVYATAKAAVVGLTKSLAREFGPDNIRVNAIAPGAVITERQRRLWMNEQDIADYRARQCLKRSLVAEDVARMALFLSADDSAMITKQCFLVDGGLR</sequence>
<keyword evidence="2" id="KW-0560">Oxidoreductase</keyword>
<dbReference type="SMART" id="SM00822">
    <property type="entry name" value="PKS_KR"/>
    <property type="match status" value="1"/>
</dbReference>
<dbReference type="AlphaFoldDB" id="A0A366FJ83"/>
<gene>
    <name evidence="4" type="ORF">DFR50_11147</name>
</gene>
<comment type="caution">
    <text evidence="4">The sequence shown here is derived from an EMBL/GenBank/DDBJ whole genome shotgun (WGS) entry which is preliminary data.</text>
</comment>
<evidence type="ECO:0000256" key="1">
    <source>
        <dbReference type="ARBA" id="ARBA00006484"/>
    </source>
</evidence>
<dbReference type="GO" id="GO:0016491">
    <property type="term" value="F:oxidoreductase activity"/>
    <property type="evidence" value="ECO:0007669"/>
    <property type="project" value="UniProtKB-KW"/>
</dbReference>
<dbReference type="InterPro" id="IPR020904">
    <property type="entry name" value="Sc_DH/Rdtase_CS"/>
</dbReference>
<dbReference type="Proteomes" id="UP000253529">
    <property type="component" value="Unassembled WGS sequence"/>
</dbReference>
<organism evidence="4 5">
    <name type="scientific">Roseiarcus fermentans</name>
    <dbReference type="NCBI Taxonomy" id="1473586"/>
    <lineage>
        <taxon>Bacteria</taxon>
        <taxon>Pseudomonadati</taxon>
        <taxon>Pseudomonadota</taxon>
        <taxon>Alphaproteobacteria</taxon>
        <taxon>Hyphomicrobiales</taxon>
        <taxon>Roseiarcaceae</taxon>
        <taxon>Roseiarcus</taxon>
    </lineage>
</organism>
<dbReference type="FunFam" id="3.40.50.720:FF:000084">
    <property type="entry name" value="Short-chain dehydrogenase reductase"/>
    <property type="match status" value="1"/>
</dbReference>
<dbReference type="SUPFAM" id="SSF51735">
    <property type="entry name" value="NAD(P)-binding Rossmann-fold domains"/>
    <property type="match status" value="1"/>
</dbReference>
<dbReference type="RefSeq" id="WP_113889345.1">
    <property type="nucleotide sequence ID" value="NZ_QNRK01000011.1"/>
</dbReference>
<dbReference type="PRINTS" id="PR00080">
    <property type="entry name" value="SDRFAMILY"/>
</dbReference>
<dbReference type="InterPro" id="IPR002347">
    <property type="entry name" value="SDR_fam"/>
</dbReference>
<keyword evidence="5" id="KW-1185">Reference proteome</keyword>
<dbReference type="PROSITE" id="PS00061">
    <property type="entry name" value="ADH_SHORT"/>
    <property type="match status" value="1"/>
</dbReference>
<feature type="domain" description="Ketoreductase" evidence="3">
    <location>
        <begin position="12"/>
        <end position="191"/>
    </location>
</feature>
<dbReference type="EMBL" id="QNRK01000011">
    <property type="protein sequence ID" value="RBP13785.1"/>
    <property type="molecule type" value="Genomic_DNA"/>
</dbReference>
<accession>A0A366FJ83</accession>
<dbReference type="CDD" id="cd05233">
    <property type="entry name" value="SDR_c"/>
    <property type="match status" value="1"/>
</dbReference>
<dbReference type="InterPro" id="IPR057326">
    <property type="entry name" value="KR_dom"/>
</dbReference>
<dbReference type="OrthoDB" id="9789398at2"/>
<name>A0A366FJ83_9HYPH</name>
<dbReference type="InterPro" id="IPR036291">
    <property type="entry name" value="NAD(P)-bd_dom_sf"/>
</dbReference>